<sequence>MSNDPAIKMSRSSGVVVENAPISGDEKEQVQPTRKKKLLERSLVSYGDMEMFDDVYADFYAEPSYSSNQQKPTVHTSKASFSEANAHQPFSSNDDEMTENDRNDDHQDGEDDDERLLSMDEKLKFDFGFDEKRDAHLIAKNCFSVFANDRVIY</sequence>
<keyword evidence="3" id="KW-1185">Reference proteome</keyword>
<proteinExistence type="predicted"/>
<evidence type="ECO:0000313" key="2">
    <source>
        <dbReference type="EMBL" id="VDK66913.1"/>
    </source>
</evidence>
<protein>
    <submittedName>
        <fullName evidence="4">Protein FAR1-RELATED SEQUENCE</fullName>
    </submittedName>
</protein>
<feature type="compositionally biased region" description="Polar residues" evidence="1">
    <location>
        <begin position="65"/>
        <end position="92"/>
    </location>
</feature>
<accession>A0A0M3KF32</accession>
<name>A0A0M3KF32_ANISI</name>
<evidence type="ECO:0000313" key="4">
    <source>
        <dbReference type="WBParaSite" id="ASIM_0001959101-mRNA-1"/>
    </source>
</evidence>
<dbReference type="WBParaSite" id="ASIM_0001959101-mRNA-1">
    <property type="protein sequence ID" value="ASIM_0001959101-mRNA-1"/>
    <property type="gene ID" value="ASIM_0001959101"/>
</dbReference>
<dbReference type="EMBL" id="UYRR01036400">
    <property type="protein sequence ID" value="VDK66913.1"/>
    <property type="molecule type" value="Genomic_DNA"/>
</dbReference>
<reference evidence="2 3" key="2">
    <citation type="submission" date="2018-11" db="EMBL/GenBank/DDBJ databases">
        <authorList>
            <consortium name="Pathogen Informatics"/>
        </authorList>
    </citation>
    <scope>NUCLEOTIDE SEQUENCE [LARGE SCALE GENOMIC DNA]</scope>
</reference>
<feature type="region of interest" description="Disordered" evidence="1">
    <location>
        <begin position="1"/>
        <end position="36"/>
    </location>
</feature>
<dbReference type="AlphaFoldDB" id="A0A0M3KF32"/>
<evidence type="ECO:0000313" key="3">
    <source>
        <dbReference type="Proteomes" id="UP000267096"/>
    </source>
</evidence>
<reference evidence="4" key="1">
    <citation type="submission" date="2017-02" db="UniProtKB">
        <authorList>
            <consortium name="WormBaseParasite"/>
        </authorList>
    </citation>
    <scope>IDENTIFICATION</scope>
</reference>
<feature type="region of interest" description="Disordered" evidence="1">
    <location>
        <begin position="65"/>
        <end position="117"/>
    </location>
</feature>
<gene>
    <name evidence="2" type="ORF">ASIM_LOCUS18980</name>
</gene>
<evidence type="ECO:0000256" key="1">
    <source>
        <dbReference type="SAM" id="MobiDB-lite"/>
    </source>
</evidence>
<dbReference type="Proteomes" id="UP000267096">
    <property type="component" value="Unassembled WGS sequence"/>
</dbReference>
<organism evidence="4">
    <name type="scientific">Anisakis simplex</name>
    <name type="common">Herring worm</name>
    <dbReference type="NCBI Taxonomy" id="6269"/>
    <lineage>
        <taxon>Eukaryota</taxon>
        <taxon>Metazoa</taxon>
        <taxon>Ecdysozoa</taxon>
        <taxon>Nematoda</taxon>
        <taxon>Chromadorea</taxon>
        <taxon>Rhabditida</taxon>
        <taxon>Spirurina</taxon>
        <taxon>Ascaridomorpha</taxon>
        <taxon>Ascaridoidea</taxon>
        <taxon>Anisakidae</taxon>
        <taxon>Anisakis</taxon>
        <taxon>Anisakis simplex complex</taxon>
    </lineage>
</organism>